<dbReference type="SUPFAM" id="SSF103657">
    <property type="entry name" value="BAR/IMD domain-like"/>
    <property type="match status" value="1"/>
</dbReference>
<dbReference type="GO" id="GO:0006886">
    <property type="term" value="P:intracellular protein transport"/>
    <property type="evidence" value="ECO:0007669"/>
    <property type="project" value="TreeGrafter"/>
</dbReference>
<dbReference type="GO" id="GO:0000139">
    <property type="term" value="C:Golgi membrane"/>
    <property type="evidence" value="ECO:0007669"/>
    <property type="project" value="UniProtKB-SubCell"/>
</dbReference>
<dbReference type="PANTHER" id="PTHR12141:SF5">
    <property type="entry name" value="ARFAPTIN"/>
    <property type="match status" value="1"/>
</dbReference>
<keyword evidence="3" id="KW-0597">Phosphoprotein</keyword>
<dbReference type="AlphaFoldDB" id="A0A2M4CGA9"/>
<dbReference type="SMART" id="SM01015">
    <property type="entry name" value="Arfaptin"/>
    <property type="match status" value="1"/>
</dbReference>
<feature type="region of interest" description="Disordered" evidence="6">
    <location>
        <begin position="240"/>
        <end position="260"/>
    </location>
</feature>
<dbReference type="InterPro" id="IPR027267">
    <property type="entry name" value="AH/BAR_dom_sf"/>
</dbReference>
<dbReference type="EMBL" id="GGFL01000204">
    <property type="protein sequence ID" value="MBW64382.1"/>
    <property type="molecule type" value="Transcribed_RNA"/>
</dbReference>
<evidence type="ECO:0000256" key="2">
    <source>
        <dbReference type="ARBA" id="ARBA00004601"/>
    </source>
</evidence>
<dbReference type="PANTHER" id="PTHR12141">
    <property type="entry name" value="ARFAPTIN-RELATED"/>
    <property type="match status" value="1"/>
</dbReference>
<dbReference type="PROSITE" id="PS50870">
    <property type="entry name" value="AH"/>
    <property type="match status" value="1"/>
</dbReference>
<proteinExistence type="predicted"/>
<evidence type="ECO:0000313" key="8">
    <source>
        <dbReference type="EMBL" id="MBW64382.1"/>
    </source>
</evidence>
<evidence type="ECO:0000256" key="4">
    <source>
        <dbReference type="ARBA" id="ARBA00023034"/>
    </source>
</evidence>
<dbReference type="InterPro" id="IPR010504">
    <property type="entry name" value="AH_dom"/>
</dbReference>
<evidence type="ECO:0000256" key="1">
    <source>
        <dbReference type="ARBA" id="ARBA00004394"/>
    </source>
</evidence>
<protein>
    <submittedName>
        <fullName evidence="8">Putative arfaptin</fullName>
    </submittedName>
</protein>
<organism evidence="8">
    <name type="scientific">Anopheles darlingi</name>
    <name type="common">Mosquito</name>
    <dbReference type="NCBI Taxonomy" id="43151"/>
    <lineage>
        <taxon>Eukaryota</taxon>
        <taxon>Metazoa</taxon>
        <taxon>Ecdysozoa</taxon>
        <taxon>Arthropoda</taxon>
        <taxon>Hexapoda</taxon>
        <taxon>Insecta</taxon>
        <taxon>Pterygota</taxon>
        <taxon>Neoptera</taxon>
        <taxon>Endopterygota</taxon>
        <taxon>Diptera</taxon>
        <taxon>Nematocera</taxon>
        <taxon>Culicoidea</taxon>
        <taxon>Culicidae</taxon>
        <taxon>Anophelinae</taxon>
        <taxon>Anopheles</taxon>
    </lineage>
</organism>
<dbReference type="GO" id="GO:0070273">
    <property type="term" value="F:phosphatidylinositol-4-phosphate binding"/>
    <property type="evidence" value="ECO:0007669"/>
    <property type="project" value="UniProtKB-ARBA"/>
</dbReference>
<sequence length="348" mass="39848">MFPPRSKSVYPVQVKMNKATEKSIHEMLKNTPSMNDSTEVVHSGSEQQTIKHSTTLTLRNVSNHSLSSPTSVSLEDESAYIKNGSSKLDTFRNWSITTYKCTKQIMLEKLGKSTRTVDLELEAQIDQLKETQKKYLSILRLSRAFTSHFYNCMQSQSLLAETFADLAQKSPELQEEFLRNAETQRILTKNGELLLNALNFFISSINTLCNKTIEDTLLTIRQYELARVEYDAYRVDLEQQRTGSGGSGDPAPPQQKYSNDEIQKKYEKCKEQYEKLRSDIIVKMQFLEENRIKVMHKQLLLFHNAIAAYFAGNANGLEKTLQQFNISVSRRSVCVVGTNFMLHFAYCS</sequence>
<accession>A0A2M4CGA9</accession>
<dbReference type="Gene3D" id="1.20.1270.60">
    <property type="entry name" value="Arfaptin homology (AH) domain/BAR domain"/>
    <property type="match status" value="1"/>
</dbReference>
<comment type="subcellular location">
    <subcellularLocation>
        <location evidence="1">Golgi apparatus membrane</location>
    </subcellularLocation>
    <subcellularLocation>
        <location evidence="2">Golgi apparatus</location>
        <location evidence="2">trans-Golgi network</location>
    </subcellularLocation>
</comment>
<dbReference type="GO" id="GO:0019904">
    <property type="term" value="F:protein domain specific binding"/>
    <property type="evidence" value="ECO:0007669"/>
    <property type="project" value="InterPro"/>
</dbReference>
<name>A0A2M4CGA9_ANODA</name>
<dbReference type="GO" id="GO:0034315">
    <property type="term" value="P:regulation of Arp2/3 complex-mediated actin nucleation"/>
    <property type="evidence" value="ECO:0007669"/>
    <property type="project" value="TreeGrafter"/>
</dbReference>
<reference evidence="8" key="1">
    <citation type="submission" date="2018-01" db="EMBL/GenBank/DDBJ databases">
        <title>An insight into the sialome of Amazonian anophelines.</title>
        <authorList>
            <person name="Ribeiro J.M."/>
            <person name="Scarpassa V."/>
            <person name="Calvo E."/>
        </authorList>
    </citation>
    <scope>NUCLEOTIDE SEQUENCE</scope>
</reference>
<dbReference type="CDD" id="cd07660">
    <property type="entry name" value="BAR_Arfaptin"/>
    <property type="match status" value="1"/>
</dbReference>
<dbReference type="VEuPathDB" id="VectorBase:ADAC006971"/>
<keyword evidence="5" id="KW-0472">Membrane</keyword>
<evidence type="ECO:0000259" key="7">
    <source>
        <dbReference type="PROSITE" id="PS50870"/>
    </source>
</evidence>
<dbReference type="FunFam" id="1.20.1270.60:FF:000003">
    <property type="entry name" value="arfaptin-2 isoform X1"/>
    <property type="match status" value="1"/>
</dbReference>
<dbReference type="GO" id="GO:0005829">
    <property type="term" value="C:cytosol"/>
    <property type="evidence" value="ECO:0007669"/>
    <property type="project" value="UniProtKB-ARBA"/>
</dbReference>
<evidence type="ECO:0000256" key="3">
    <source>
        <dbReference type="ARBA" id="ARBA00022553"/>
    </source>
</evidence>
<dbReference type="InterPro" id="IPR030798">
    <property type="entry name" value="Arfaptin_fam"/>
</dbReference>
<evidence type="ECO:0000256" key="6">
    <source>
        <dbReference type="SAM" id="MobiDB-lite"/>
    </source>
</evidence>
<feature type="domain" description="AH" evidence="7">
    <location>
        <begin position="116"/>
        <end position="322"/>
    </location>
</feature>
<evidence type="ECO:0000256" key="5">
    <source>
        <dbReference type="ARBA" id="ARBA00023136"/>
    </source>
</evidence>
<dbReference type="GO" id="GO:0032588">
    <property type="term" value="C:trans-Golgi network membrane"/>
    <property type="evidence" value="ECO:0007669"/>
    <property type="project" value="TreeGrafter"/>
</dbReference>
<dbReference type="VEuPathDB" id="VectorBase:ADAR2_005278"/>
<keyword evidence="4" id="KW-0333">Golgi apparatus</keyword>
<dbReference type="Pfam" id="PF06456">
    <property type="entry name" value="Arfaptin"/>
    <property type="match status" value="1"/>
</dbReference>